<evidence type="ECO:0000313" key="2">
    <source>
        <dbReference type="EMBL" id="RCJ31927.1"/>
    </source>
</evidence>
<keyword evidence="1" id="KW-1133">Transmembrane helix</keyword>
<proteinExistence type="predicted"/>
<protein>
    <submittedName>
        <fullName evidence="2">Uncharacterized protein</fullName>
    </submittedName>
</protein>
<keyword evidence="1" id="KW-0812">Transmembrane</keyword>
<dbReference type="EMBL" id="LXQE01000170">
    <property type="protein sequence ID" value="RCJ31927.1"/>
    <property type="molecule type" value="Genomic_DNA"/>
</dbReference>
<organism evidence="2 3">
    <name type="scientific">Nostoc punctiforme NIES-2108</name>
    <dbReference type="NCBI Taxonomy" id="1356359"/>
    <lineage>
        <taxon>Bacteria</taxon>
        <taxon>Bacillati</taxon>
        <taxon>Cyanobacteriota</taxon>
        <taxon>Cyanophyceae</taxon>
        <taxon>Nostocales</taxon>
        <taxon>Nostocaceae</taxon>
        <taxon>Nostoc</taxon>
    </lineage>
</organism>
<sequence length="112" mass="12432">MSEYNKSPMKRVNQSLGQNATIGIFTGFQFAVALFMFGVGFIIAIMFGAGIVWGLLAGVWLSATVIVLSGKRPYLFWSRVFPSVPVFTRGYVRYSSPQNKKRAGSKGMPKLW</sequence>
<name>A0A367R619_NOSPU</name>
<reference evidence="2 3" key="1">
    <citation type="submission" date="2016-04" db="EMBL/GenBank/DDBJ databases">
        <authorList>
            <person name="Evans L.H."/>
            <person name="Alamgir A."/>
            <person name="Owens N."/>
            <person name="Weber N.D."/>
            <person name="Virtaneva K."/>
            <person name="Barbian K."/>
            <person name="Babar A."/>
            <person name="Rosenke K."/>
        </authorList>
    </citation>
    <scope>NUCLEOTIDE SEQUENCE [LARGE SCALE GENOMIC DNA]</scope>
    <source>
        <strain evidence="2">NIES-2108</strain>
    </source>
</reference>
<evidence type="ECO:0000256" key="1">
    <source>
        <dbReference type="SAM" id="Phobius"/>
    </source>
</evidence>
<feature type="transmembrane region" description="Helical" evidence="1">
    <location>
        <begin position="51"/>
        <end position="69"/>
    </location>
</feature>
<feature type="transmembrane region" description="Helical" evidence="1">
    <location>
        <begin position="21"/>
        <end position="45"/>
    </location>
</feature>
<gene>
    <name evidence="2" type="ORF">A6769_29365</name>
</gene>
<dbReference type="AlphaFoldDB" id="A0A367R619"/>
<evidence type="ECO:0000313" key="3">
    <source>
        <dbReference type="Proteomes" id="UP000252085"/>
    </source>
</evidence>
<comment type="caution">
    <text evidence="2">The sequence shown here is derived from an EMBL/GenBank/DDBJ whole genome shotgun (WGS) entry which is preliminary data.</text>
</comment>
<accession>A0A367R619</accession>
<keyword evidence="1" id="KW-0472">Membrane</keyword>
<dbReference type="Proteomes" id="UP000252085">
    <property type="component" value="Unassembled WGS sequence"/>
</dbReference>